<protein>
    <submittedName>
        <fullName evidence="1">Uncharacterized protein</fullName>
    </submittedName>
</protein>
<evidence type="ECO:0000313" key="1">
    <source>
        <dbReference type="EMBL" id="ASJ54438.1"/>
    </source>
</evidence>
<gene>
    <name evidence="1" type="ORF">BP422_13250</name>
</gene>
<organism evidence="1 2">
    <name type="scientific">Brevibacillus formosus</name>
    <dbReference type="NCBI Taxonomy" id="54913"/>
    <lineage>
        <taxon>Bacteria</taxon>
        <taxon>Bacillati</taxon>
        <taxon>Bacillota</taxon>
        <taxon>Bacilli</taxon>
        <taxon>Bacillales</taxon>
        <taxon>Paenibacillaceae</taxon>
        <taxon>Brevibacillus</taxon>
    </lineage>
</organism>
<name>A0A220MHB2_9BACL</name>
<accession>A0A220MHB2</accession>
<dbReference type="RefSeq" id="WP_088908185.1">
    <property type="nucleotide sequence ID" value="NZ_CP018145.1"/>
</dbReference>
<evidence type="ECO:0000313" key="2">
    <source>
        <dbReference type="Proteomes" id="UP000197781"/>
    </source>
</evidence>
<reference evidence="1 2" key="1">
    <citation type="submission" date="2016-11" db="EMBL/GenBank/DDBJ databases">
        <authorList>
            <person name="Jaros S."/>
            <person name="Januszkiewicz K."/>
            <person name="Wedrychowicz H."/>
        </authorList>
    </citation>
    <scope>NUCLEOTIDE SEQUENCE [LARGE SCALE GENOMIC DNA]</scope>
    <source>
        <strain evidence="1 2">NF2</strain>
    </source>
</reference>
<dbReference type="KEGG" id="bfm:BP422_13250"/>
<sequence>MEELAKGLSGEIPVKVPIPQRIQLIQNNKERSAAMRHWWKAYADRYPEFKADRSDKDFVYMVKRGGEQT</sequence>
<dbReference type="Proteomes" id="UP000197781">
    <property type="component" value="Chromosome"/>
</dbReference>
<dbReference type="AlphaFoldDB" id="A0A220MHB2"/>
<proteinExistence type="predicted"/>
<dbReference type="EMBL" id="CP018145">
    <property type="protein sequence ID" value="ASJ54438.1"/>
    <property type="molecule type" value="Genomic_DNA"/>
</dbReference>